<evidence type="ECO:0000313" key="4">
    <source>
        <dbReference type="EMBL" id="GAA0810684.1"/>
    </source>
</evidence>
<evidence type="ECO:0000256" key="2">
    <source>
        <dbReference type="SAM" id="MobiDB-lite"/>
    </source>
</evidence>
<protein>
    <recommendedName>
        <fullName evidence="3">LysM domain-containing protein</fullName>
    </recommendedName>
</protein>
<dbReference type="Gene3D" id="1.25.40.10">
    <property type="entry name" value="Tetratricopeptide repeat domain"/>
    <property type="match status" value="1"/>
</dbReference>
<evidence type="ECO:0000313" key="5">
    <source>
        <dbReference type="Proteomes" id="UP001500021"/>
    </source>
</evidence>
<dbReference type="InterPro" id="IPR036779">
    <property type="entry name" value="LysM_dom_sf"/>
</dbReference>
<proteinExistence type="predicted"/>
<dbReference type="Pfam" id="PF13181">
    <property type="entry name" value="TPR_8"/>
    <property type="match status" value="1"/>
</dbReference>
<feature type="repeat" description="TPR" evidence="1">
    <location>
        <begin position="130"/>
        <end position="163"/>
    </location>
</feature>
<accession>A0ABP3WF27</accession>
<dbReference type="PANTHER" id="PTHR12558:SF13">
    <property type="entry name" value="CELL DIVISION CYCLE PROTEIN 27 HOMOLOG"/>
    <property type="match status" value="1"/>
</dbReference>
<dbReference type="SMART" id="SM00257">
    <property type="entry name" value="LysM"/>
    <property type="match status" value="1"/>
</dbReference>
<name>A0ABP3WF27_9GAMM</name>
<dbReference type="Pfam" id="PF01476">
    <property type="entry name" value="LysM"/>
    <property type="match status" value="1"/>
</dbReference>
<evidence type="ECO:0000259" key="3">
    <source>
        <dbReference type="PROSITE" id="PS51782"/>
    </source>
</evidence>
<keyword evidence="1" id="KW-0802">TPR repeat</keyword>
<sequence>MSACVTQSYENNTPVVENSASKNEMAATRISLGLGYLNMGNMTQAKMNLEKAKRFAPDLVQVYTAFAHYYETVGENELTVQSYEKALSLAPNDADTLNNYGVFLCRQDKVHEAETQLLKAIAVPSYLLVAQSYENLASCYLQIDDFTKAEQYLNKAIAHSPNRTATLLQMVRLQYAMNNYEQAKVYQQKFERNTHRFSPDSLALAYKVYWQLGQRKTAQNYANMLVRMYPQSWESKQYLLNELQQIEADLLAQRYQLTQRNNEQELPVSDGKKRIVKLSPKKPRSQTLITNKQATSAALTASVVSPSSNEEQYLADNKVEKGLDEQAESTESDTIASVNETPIEKNAAEKIVTTPADTTSDKGVNNAASSANKLVVADPIDDEKAGVEPIVETQVAEKTVLEEANNDSTLMVSADIDSMKAENSATFTKPVPAKRDTPLPVVTDYVEESNTSTADTTSQITSAIPKGDNPTKEVTESVISEPVVEQAVIDTPKTNKATRHTVKKGETLYAISVKYNVKLQALRAWNNMSEKQNLHVGKNLYVVNPETVNINE</sequence>
<dbReference type="PROSITE" id="PS50005">
    <property type="entry name" value="TPR"/>
    <property type="match status" value="3"/>
</dbReference>
<feature type="compositionally biased region" description="Polar residues" evidence="2">
    <location>
        <begin position="448"/>
        <end position="462"/>
    </location>
</feature>
<feature type="domain" description="LysM" evidence="3">
    <location>
        <begin position="498"/>
        <end position="542"/>
    </location>
</feature>
<dbReference type="PROSITE" id="PS51782">
    <property type="entry name" value="LYSM"/>
    <property type="match status" value="1"/>
</dbReference>
<dbReference type="SUPFAM" id="SSF48452">
    <property type="entry name" value="TPR-like"/>
    <property type="match status" value="1"/>
</dbReference>
<feature type="repeat" description="TPR" evidence="1">
    <location>
        <begin position="60"/>
        <end position="93"/>
    </location>
</feature>
<evidence type="ECO:0000256" key="1">
    <source>
        <dbReference type="PROSITE-ProRule" id="PRU00339"/>
    </source>
</evidence>
<dbReference type="Proteomes" id="UP001500021">
    <property type="component" value="Unassembled WGS sequence"/>
</dbReference>
<feature type="region of interest" description="Disordered" evidence="2">
    <location>
        <begin position="448"/>
        <end position="472"/>
    </location>
</feature>
<dbReference type="Pfam" id="PF13424">
    <property type="entry name" value="TPR_12"/>
    <property type="match status" value="1"/>
</dbReference>
<comment type="caution">
    <text evidence="4">The sequence shown here is derived from an EMBL/GenBank/DDBJ whole genome shotgun (WGS) entry which is preliminary data.</text>
</comment>
<dbReference type="EMBL" id="BAAAFA010000001">
    <property type="protein sequence ID" value="GAA0810684.1"/>
    <property type="molecule type" value="Genomic_DNA"/>
</dbReference>
<dbReference type="PANTHER" id="PTHR12558">
    <property type="entry name" value="CELL DIVISION CYCLE 16,23,27"/>
    <property type="match status" value="1"/>
</dbReference>
<dbReference type="InterPro" id="IPR013360">
    <property type="entry name" value="Pilus_4_PilW"/>
</dbReference>
<keyword evidence="5" id="KW-1185">Reference proteome</keyword>
<dbReference type="NCBIfam" id="TIGR02521">
    <property type="entry name" value="type_IV_pilW"/>
    <property type="match status" value="1"/>
</dbReference>
<gene>
    <name evidence="4" type="ORF">GCM10009111_02010</name>
</gene>
<dbReference type="InterPro" id="IPR019734">
    <property type="entry name" value="TPR_rpt"/>
</dbReference>
<organism evidence="4 5">
    <name type="scientific">Colwellia asteriadis</name>
    <dbReference type="NCBI Taxonomy" id="517723"/>
    <lineage>
        <taxon>Bacteria</taxon>
        <taxon>Pseudomonadati</taxon>
        <taxon>Pseudomonadota</taxon>
        <taxon>Gammaproteobacteria</taxon>
        <taxon>Alteromonadales</taxon>
        <taxon>Colwelliaceae</taxon>
        <taxon>Colwellia</taxon>
    </lineage>
</organism>
<dbReference type="InterPro" id="IPR018392">
    <property type="entry name" value="LysM"/>
</dbReference>
<dbReference type="Gene3D" id="3.10.350.10">
    <property type="entry name" value="LysM domain"/>
    <property type="match status" value="1"/>
</dbReference>
<reference evidence="5" key="1">
    <citation type="journal article" date="2019" name="Int. J. Syst. Evol. Microbiol.">
        <title>The Global Catalogue of Microorganisms (GCM) 10K type strain sequencing project: providing services to taxonomists for standard genome sequencing and annotation.</title>
        <authorList>
            <consortium name="The Broad Institute Genomics Platform"/>
            <consortium name="The Broad Institute Genome Sequencing Center for Infectious Disease"/>
            <person name="Wu L."/>
            <person name="Ma J."/>
        </authorList>
    </citation>
    <scope>NUCLEOTIDE SEQUENCE [LARGE SCALE GENOMIC DNA]</scope>
    <source>
        <strain evidence="5">JCM 15608</strain>
    </source>
</reference>
<dbReference type="CDD" id="cd00118">
    <property type="entry name" value="LysM"/>
    <property type="match status" value="1"/>
</dbReference>
<feature type="repeat" description="TPR" evidence="1">
    <location>
        <begin position="26"/>
        <end position="59"/>
    </location>
</feature>
<dbReference type="InterPro" id="IPR011990">
    <property type="entry name" value="TPR-like_helical_dom_sf"/>
</dbReference>
<dbReference type="SUPFAM" id="SSF54106">
    <property type="entry name" value="LysM domain"/>
    <property type="match status" value="1"/>
</dbReference>
<dbReference type="SMART" id="SM00028">
    <property type="entry name" value="TPR"/>
    <property type="match status" value="4"/>
</dbReference>